<dbReference type="AlphaFoldDB" id="A9I879"/>
<dbReference type="KEGG" id="bpt:Bpet0874"/>
<dbReference type="SMART" id="SM00346">
    <property type="entry name" value="HTH_ICLR"/>
    <property type="match status" value="1"/>
</dbReference>
<dbReference type="InterPro" id="IPR036390">
    <property type="entry name" value="WH_DNA-bd_sf"/>
</dbReference>
<evidence type="ECO:0000256" key="3">
    <source>
        <dbReference type="ARBA" id="ARBA00023163"/>
    </source>
</evidence>
<dbReference type="Gene3D" id="3.30.450.40">
    <property type="match status" value="1"/>
</dbReference>
<dbReference type="EMBL" id="AM902716">
    <property type="protein sequence ID" value="CAP41206.1"/>
    <property type="molecule type" value="Genomic_DNA"/>
</dbReference>
<dbReference type="InterPro" id="IPR036388">
    <property type="entry name" value="WH-like_DNA-bd_sf"/>
</dbReference>
<proteinExistence type="predicted"/>
<dbReference type="GO" id="GO:0003700">
    <property type="term" value="F:DNA-binding transcription factor activity"/>
    <property type="evidence" value="ECO:0007669"/>
    <property type="project" value="TreeGrafter"/>
</dbReference>
<keyword evidence="7" id="KW-1185">Reference proteome</keyword>
<feature type="domain" description="HTH iclR-type" evidence="4">
    <location>
        <begin position="22"/>
        <end position="83"/>
    </location>
</feature>
<evidence type="ECO:0000259" key="5">
    <source>
        <dbReference type="PROSITE" id="PS51078"/>
    </source>
</evidence>
<dbReference type="PANTHER" id="PTHR30136">
    <property type="entry name" value="HELIX-TURN-HELIX TRANSCRIPTIONAL REGULATOR, ICLR FAMILY"/>
    <property type="match status" value="1"/>
</dbReference>
<dbReference type="GO" id="GO:0003677">
    <property type="term" value="F:DNA binding"/>
    <property type="evidence" value="ECO:0007669"/>
    <property type="project" value="UniProtKB-KW"/>
</dbReference>
<sequence>MDETYSTPSASPAPGNPPVAGTAAFGKFMCVLQHVADAAQPPGMAELAARSGFPRPTVYRIVAGLLEHGLVAAQPDGTYVLGPRLLSLASRSWSRFDLRVALLPDLHALRDATGQTVHLAVPAGDAMVYIEKLDGPGAVRMASRIGGQLPLHCSAVGKACLATLEPAALDARLAALPLPRLTPATLAGAAALRAELAQVRRQGYAVDNEENEPGIVCYGVALCDASGRAVAGVSVSTLAFHQPARPPSACIDPLLRLRAAASARLAGMPAPLGNPLL</sequence>
<feature type="domain" description="IclR-ED" evidence="5">
    <location>
        <begin position="84"/>
        <end position="268"/>
    </location>
</feature>
<gene>
    <name evidence="6" type="ordered locus">Bpet0874</name>
</gene>
<dbReference type="Proteomes" id="UP000001225">
    <property type="component" value="Chromosome"/>
</dbReference>
<dbReference type="PROSITE" id="PS51078">
    <property type="entry name" value="ICLR_ED"/>
    <property type="match status" value="1"/>
</dbReference>
<dbReference type="PROSITE" id="PS51077">
    <property type="entry name" value="HTH_ICLR"/>
    <property type="match status" value="1"/>
</dbReference>
<dbReference type="InterPro" id="IPR050707">
    <property type="entry name" value="HTH_MetabolicPath_Reg"/>
</dbReference>
<dbReference type="InterPro" id="IPR029016">
    <property type="entry name" value="GAF-like_dom_sf"/>
</dbReference>
<reference evidence="6 7" key="1">
    <citation type="journal article" date="2008" name="BMC Genomics">
        <title>The missing link: Bordetella petrii is endowed with both the metabolic versatility of environmental bacteria and virulence traits of pathogenic Bordetellae.</title>
        <authorList>
            <person name="Gross R."/>
            <person name="Guzman C.A."/>
            <person name="Sebaihia M."/>
            <person name="Martins Dos Santos V.A."/>
            <person name="Pieper D.H."/>
            <person name="Koebnik R."/>
            <person name="Lechner M."/>
            <person name="Bartels D."/>
            <person name="Buhrmester J."/>
            <person name="Choudhuri J.V."/>
            <person name="Ebensen T."/>
            <person name="Gaigalat L."/>
            <person name="Herrmann S."/>
            <person name="Khachane A.N."/>
            <person name="Larisch C."/>
            <person name="Link S."/>
            <person name="Linke B."/>
            <person name="Meyer F."/>
            <person name="Mormann S."/>
            <person name="Nakunst D."/>
            <person name="Rueckert C."/>
            <person name="Schneiker-Bekel S."/>
            <person name="Schulze K."/>
            <person name="Vorhoelter F.J."/>
            <person name="Yevsa T."/>
            <person name="Engle J.T."/>
            <person name="Goldman W.E."/>
            <person name="Puehler A."/>
            <person name="Goebel U.B."/>
            <person name="Goesmann A."/>
            <person name="Bloecker H."/>
            <person name="Kaiser O."/>
            <person name="Martinez-Arias R."/>
        </authorList>
    </citation>
    <scope>NUCLEOTIDE SEQUENCE [LARGE SCALE GENOMIC DNA]</scope>
    <source>
        <strain evidence="7">ATCC BAA-461 / DSM 12804 / CCUG 43448 / CIP 107267 / Se-1111R</strain>
    </source>
</reference>
<evidence type="ECO:0000313" key="6">
    <source>
        <dbReference type="EMBL" id="CAP41206.1"/>
    </source>
</evidence>
<name>A9I879_BORPD</name>
<dbReference type="Gene3D" id="1.10.10.10">
    <property type="entry name" value="Winged helix-like DNA-binding domain superfamily/Winged helix DNA-binding domain"/>
    <property type="match status" value="1"/>
</dbReference>
<dbReference type="Pfam" id="PF09339">
    <property type="entry name" value="HTH_IclR"/>
    <property type="match status" value="1"/>
</dbReference>
<keyword evidence="1" id="KW-0805">Transcription regulation</keyword>
<protein>
    <submittedName>
        <fullName evidence="6">Transcriptional regulator, IclR family</fullName>
    </submittedName>
</protein>
<evidence type="ECO:0000256" key="1">
    <source>
        <dbReference type="ARBA" id="ARBA00023015"/>
    </source>
</evidence>
<dbReference type="InterPro" id="IPR005471">
    <property type="entry name" value="Tscrpt_reg_IclR_N"/>
</dbReference>
<organism evidence="6 7">
    <name type="scientific">Bordetella petrii (strain ATCC BAA-461 / DSM 12804 / CCUG 43448 / CIP 107267 / Se-1111R)</name>
    <dbReference type="NCBI Taxonomy" id="340100"/>
    <lineage>
        <taxon>Bacteria</taxon>
        <taxon>Pseudomonadati</taxon>
        <taxon>Pseudomonadota</taxon>
        <taxon>Betaproteobacteria</taxon>
        <taxon>Burkholderiales</taxon>
        <taxon>Alcaligenaceae</taxon>
        <taxon>Bordetella</taxon>
    </lineage>
</organism>
<accession>A9I879</accession>
<keyword evidence="2" id="KW-0238">DNA-binding</keyword>
<keyword evidence="3" id="KW-0804">Transcription</keyword>
<dbReference type="InterPro" id="IPR014757">
    <property type="entry name" value="Tscrpt_reg_IclR_C"/>
</dbReference>
<dbReference type="eggNOG" id="COG1414">
    <property type="taxonomic scope" value="Bacteria"/>
</dbReference>
<dbReference type="STRING" id="94624.Bpet0874"/>
<dbReference type="GO" id="GO:0045892">
    <property type="term" value="P:negative regulation of DNA-templated transcription"/>
    <property type="evidence" value="ECO:0007669"/>
    <property type="project" value="TreeGrafter"/>
</dbReference>
<dbReference type="SUPFAM" id="SSF55781">
    <property type="entry name" value="GAF domain-like"/>
    <property type="match status" value="1"/>
</dbReference>
<dbReference type="SUPFAM" id="SSF46785">
    <property type="entry name" value="Winged helix' DNA-binding domain"/>
    <property type="match status" value="1"/>
</dbReference>
<dbReference type="Pfam" id="PF01614">
    <property type="entry name" value="IclR_C"/>
    <property type="match status" value="1"/>
</dbReference>
<evidence type="ECO:0000313" key="7">
    <source>
        <dbReference type="Proteomes" id="UP000001225"/>
    </source>
</evidence>
<evidence type="ECO:0000259" key="4">
    <source>
        <dbReference type="PROSITE" id="PS51077"/>
    </source>
</evidence>
<evidence type="ECO:0000256" key="2">
    <source>
        <dbReference type="ARBA" id="ARBA00023125"/>
    </source>
</evidence>
<dbReference type="PANTHER" id="PTHR30136:SF24">
    <property type="entry name" value="HTH-TYPE TRANSCRIPTIONAL REPRESSOR ALLR"/>
    <property type="match status" value="1"/>
</dbReference>